<dbReference type="PANTHER" id="PTHR21716:SF53">
    <property type="entry name" value="PERMEASE PERM-RELATED"/>
    <property type="match status" value="1"/>
</dbReference>
<keyword evidence="3" id="KW-0813">Transport</keyword>
<feature type="transmembrane region" description="Helical" evidence="9">
    <location>
        <begin position="265"/>
        <end position="294"/>
    </location>
</feature>
<evidence type="ECO:0000256" key="2">
    <source>
        <dbReference type="ARBA" id="ARBA00009773"/>
    </source>
</evidence>
<organism evidence="10 11">
    <name type="scientific">Polymorphobacter multimanifer</name>
    <dbReference type="NCBI Taxonomy" id="1070431"/>
    <lineage>
        <taxon>Bacteria</taxon>
        <taxon>Pseudomonadati</taxon>
        <taxon>Pseudomonadota</taxon>
        <taxon>Alphaproteobacteria</taxon>
        <taxon>Sphingomonadales</taxon>
        <taxon>Sphingosinicellaceae</taxon>
        <taxon>Polymorphobacter</taxon>
    </lineage>
</organism>
<dbReference type="Pfam" id="PF01594">
    <property type="entry name" value="AI-2E_transport"/>
    <property type="match status" value="1"/>
</dbReference>
<accession>A0A841L7Z1</accession>
<feature type="transmembrane region" description="Helical" evidence="9">
    <location>
        <begin position="337"/>
        <end position="368"/>
    </location>
</feature>
<feature type="transmembrane region" description="Helical" evidence="9">
    <location>
        <begin position="237"/>
        <end position="259"/>
    </location>
</feature>
<keyword evidence="4" id="KW-1003">Cell membrane</keyword>
<gene>
    <name evidence="10" type="ORF">FHS79_000126</name>
</gene>
<dbReference type="Proteomes" id="UP000538147">
    <property type="component" value="Unassembled WGS sequence"/>
</dbReference>
<reference evidence="10 11" key="1">
    <citation type="submission" date="2020-08" db="EMBL/GenBank/DDBJ databases">
        <title>Genomic Encyclopedia of Type Strains, Phase IV (KMG-IV): sequencing the most valuable type-strain genomes for metagenomic binning, comparative biology and taxonomic classification.</title>
        <authorList>
            <person name="Goeker M."/>
        </authorList>
    </citation>
    <scope>NUCLEOTIDE SEQUENCE [LARGE SCALE GENOMIC DNA]</scope>
    <source>
        <strain evidence="10 11">DSM 102189</strain>
    </source>
</reference>
<dbReference type="RefSeq" id="WP_184193768.1">
    <property type="nucleotide sequence ID" value="NZ_JACIIV010000001.1"/>
</dbReference>
<dbReference type="GO" id="GO:0005886">
    <property type="term" value="C:plasma membrane"/>
    <property type="evidence" value="ECO:0007669"/>
    <property type="project" value="UniProtKB-SubCell"/>
</dbReference>
<evidence type="ECO:0000256" key="3">
    <source>
        <dbReference type="ARBA" id="ARBA00022448"/>
    </source>
</evidence>
<feature type="transmembrane region" description="Helical" evidence="9">
    <location>
        <begin position="99"/>
        <end position="119"/>
    </location>
</feature>
<keyword evidence="5 9" id="KW-0812">Transmembrane</keyword>
<sequence length="386" mass="40792">MSELPPVPPVPEQLPVLPPGQPFPSRRRSARGLSIADRLSLPRIHWGWLVLLIGLGALAWASRSVAGPFIAGFILAYLLDPAATRLQRTGLGRGTASAIALVVAVALLAGLVLASAPIIQEQIAQLIVRAPGIIDSAVPLAEDLMRRTASQIDVKGLLETMAGRALGWLTDSAGSIIAGGLGLVSVVNFLIVTPIVAFYLLRDWPGIVGAVESWWPRRQLPAFRQVMKDSDAALGGFLRGQLIVCLVLAVFYAVGWSLVGLDHAIVLGILAGVLAFVPFLGVIVAVVLSLLVALGQFGLDWLQLLLVFGVFQIGQIVESAFLTPKLIGDRIGLHPVWVLFAVFAGGAVAGIAGVFMAVPVAAVLGVVVRAMLANYRQSNFYGQDRP</sequence>
<evidence type="ECO:0000256" key="5">
    <source>
        <dbReference type="ARBA" id="ARBA00022692"/>
    </source>
</evidence>
<keyword evidence="7 9" id="KW-0472">Membrane</keyword>
<proteinExistence type="inferred from homology"/>
<comment type="similarity">
    <text evidence="2">Belongs to the autoinducer-2 exporter (AI-2E) (TC 2.A.86) family.</text>
</comment>
<evidence type="ECO:0000256" key="1">
    <source>
        <dbReference type="ARBA" id="ARBA00004651"/>
    </source>
</evidence>
<keyword evidence="11" id="KW-1185">Reference proteome</keyword>
<dbReference type="EMBL" id="JACIIV010000001">
    <property type="protein sequence ID" value="MBB6225975.1"/>
    <property type="molecule type" value="Genomic_DNA"/>
</dbReference>
<dbReference type="AlphaFoldDB" id="A0A841L7Z1"/>
<dbReference type="GO" id="GO:0055085">
    <property type="term" value="P:transmembrane transport"/>
    <property type="evidence" value="ECO:0007669"/>
    <property type="project" value="TreeGrafter"/>
</dbReference>
<dbReference type="InterPro" id="IPR002549">
    <property type="entry name" value="AI-2E-like"/>
</dbReference>
<evidence type="ECO:0000313" key="11">
    <source>
        <dbReference type="Proteomes" id="UP000538147"/>
    </source>
</evidence>
<feature type="transmembrane region" description="Helical" evidence="9">
    <location>
        <begin position="46"/>
        <end position="79"/>
    </location>
</feature>
<evidence type="ECO:0000256" key="7">
    <source>
        <dbReference type="ARBA" id="ARBA00023136"/>
    </source>
</evidence>
<feature type="transmembrane region" description="Helical" evidence="9">
    <location>
        <begin position="176"/>
        <end position="201"/>
    </location>
</feature>
<dbReference type="PANTHER" id="PTHR21716">
    <property type="entry name" value="TRANSMEMBRANE PROTEIN"/>
    <property type="match status" value="1"/>
</dbReference>
<evidence type="ECO:0000256" key="9">
    <source>
        <dbReference type="SAM" id="Phobius"/>
    </source>
</evidence>
<evidence type="ECO:0000256" key="8">
    <source>
        <dbReference type="SAM" id="MobiDB-lite"/>
    </source>
</evidence>
<evidence type="ECO:0000256" key="4">
    <source>
        <dbReference type="ARBA" id="ARBA00022475"/>
    </source>
</evidence>
<feature type="transmembrane region" description="Helical" evidence="9">
    <location>
        <begin position="301"/>
        <end position="317"/>
    </location>
</feature>
<evidence type="ECO:0000313" key="10">
    <source>
        <dbReference type="EMBL" id="MBB6225975.1"/>
    </source>
</evidence>
<evidence type="ECO:0000256" key="6">
    <source>
        <dbReference type="ARBA" id="ARBA00022989"/>
    </source>
</evidence>
<keyword evidence="6 9" id="KW-1133">Transmembrane helix</keyword>
<protein>
    <submittedName>
        <fullName evidence="10">Putative PurR-regulated permease PerM</fullName>
    </submittedName>
</protein>
<comment type="caution">
    <text evidence="10">The sequence shown here is derived from an EMBL/GenBank/DDBJ whole genome shotgun (WGS) entry which is preliminary data.</text>
</comment>
<comment type="subcellular location">
    <subcellularLocation>
        <location evidence="1">Cell membrane</location>
        <topology evidence="1">Multi-pass membrane protein</topology>
    </subcellularLocation>
</comment>
<name>A0A841L7Z1_9SPHN</name>
<feature type="compositionally biased region" description="Pro residues" evidence="8">
    <location>
        <begin position="1"/>
        <end position="22"/>
    </location>
</feature>
<feature type="region of interest" description="Disordered" evidence="8">
    <location>
        <begin position="1"/>
        <end position="27"/>
    </location>
</feature>